<dbReference type="PROSITE" id="PS50885">
    <property type="entry name" value="HAMP"/>
    <property type="match status" value="1"/>
</dbReference>
<keyword evidence="10 11" id="KW-0472">Membrane</keyword>
<feature type="transmembrane region" description="Helical" evidence="11">
    <location>
        <begin position="158"/>
        <end position="178"/>
    </location>
</feature>
<keyword evidence="6 11" id="KW-0812">Transmembrane</keyword>
<evidence type="ECO:0000256" key="3">
    <source>
        <dbReference type="ARBA" id="ARBA00012438"/>
    </source>
</evidence>
<name>A0A1W1W831_SULTA</name>
<evidence type="ECO:0000256" key="2">
    <source>
        <dbReference type="ARBA" id="ARBA00004370"/>
    </source>
</evidence>
<dbReference type="Gene3D" id="3.30.565.10">
    <property type="entry name" value="Histidine kinase-like ATPase, C-terminal domain"/>
    <property type="match status" value="1"/>
</dbReference>
<evidence type="ECO:0000256" key="1">
    <source>
        <dbReference type="ARBA" id="ARBA00000085"/>
    </source>
</evidence>
<dbReference type="EMBL" id="FWWY01000001">
    <property type="protein sequence ID" value="SMC02352.1"/>
    <property type="molecule type" value="Genomic_DNA"/>
</dbReference>
<dbReference type="Pfam" id="PF02518">
    <property type="entry name" value="HATPase_c"/>
    <property type="match status" value="1"/>
</dbReference>
<evidence type="ECO:0000256" key="4">
    <source>
        <dbReference type="ARBA" id="ARBA00022553"/>
    </source>
</evidence>
<evidence type="ECO:0000256" key="8">
    <source>
        <dbReference type="ARBA" id="ARBA00022989"/>
    </source>
</evidence>
<dbReference type="GO" id="GO:0000155">
    <property type="term" value="F:phosphorelay sensor kinase activity"/>
    <property type="evidence" value="ECO:0007669"/>
    <property type="project" value="InterPro"/>
</dbReference>
<dbReference type="SMART" id="SM00388">
    <property type="entry name" value="HisKA"/>
    <property type="match status" value="1"/>
</dbReference>
<dbReference type="SUPFAM" id="SSF55874">
    <property type="entry name" value="ATPase domain of HSP90 chaperone/DNA topoisomerase II/histidine kinase"/>
    <property type="match status" value="1"/>
</dbReference>
<dbReference type="Pfam" id="PF00672">
    <property type="entry name" value="HAMP"/>
    <property type="match status" value="1"/>
</dbReference>
<dbReference type="InterPro" id="IPR036097">
    <property type="entry name" value="HisK_dim/P_sf"/>
</dbReference>
<dbReference type="InterPro" id="IPR003660">
    <property type="entry name" value="HAMP_dom"/>
</dbReference>
<feature type="domain" description="Histidine kinase" evidence="12">
    <location>
        <begin position="247"/>
        <end position="463"/>
    </location>
</feature>
<dbReference type="InterPro" id="IPR004358">
    <property type="entry name" value="Sig_transdc_His_kin-like_C"/>
</dbReference>
<keyword evidence="8 11" id="KW-1133">Transmembrane helix</keyword>
<feature type="domain" description="HAMP" evidence="13">
    <location>
        <begin position="179"/>
        <end position="232"/>
    </location>
</feature>
<evidence type="ECO:0000256" key="5">
    <source>
        <dbReference type="ARBA" id="ARBA00022679"/>
    </source>
</evidence>
<dbReference type="STRING" id="28034.BFX07_10160"/>
<evidence type="ECO:0000259" key="12">
    <source>
        <dbReference type="PROSITE" id="PS50109"/>
    </source>
</evidence>
<evidence type="ECO:0000256" key="9">
    <source>
        <dbReference type="ARBA" id="ARBA00023012"/>
    </source>
</evidence>
<accession>A0A1W1W831</accession>
<dbReference type="Proteomes" id="UP000192660">
    <property type="component" value="Unassembled WGS sequence"/>
</dbReference>
<comment type="catalytic activity">
    <reaction evidence="1">
        <text>ATP + protein L-histidine = ADP + protein N-phospho-L-histidine.</text>
        <dbReference type="EC" id="2.7.13.3"/>
    </reaction>
</comment>
<dbReference type="SUPFAM" id="SSF158472">
    <property type="entry name" value="HAMP domain-like"/>
    <property type="match status" value="1"/>
</dbReference>
<evidence type="ECO:0000313" key="15">
    <source>
        <dbReference type="Proteomes" id="UP000192660"/>
    </source>
</evidence>
<protein>
    <recommendedName>
        <fullName evidence="3">histidine kinase</fullName>
        <ecNumber evidence="3">2.7.13.3</ecNumber>
    </recommendedName>
</protein>
<dbReference type="RefSeq" id="WP_020376418.1">
    <property type="nucleotide sequence ID" value="NZ_FWWY01000001.1"/>
</dbReference>
<reference evidence="15" key="1">
    <citation type="submission" date="2017-04" db="EMBL/GenBank/DDBJ databases">
        <authorList>
            <person name="Varghese N."/>
            <person name="Submissions S."/>
        </authorList>
    </citation>
    <scope>NUCLEOTIDE SEQUENCE [LARGE SCALE GENOMIC DNA]</scope>
    <source>
        <strain evidence="15">DSM 9293</strain>
    </source>
</reference>
<dbReference type="PRINTS" id="PR00344">
    <property type="entry name" value="BCTRLSENSOR"/>
</dbReference>
<evidence type="ECO:0000256" key="11">
    <source>
        <dbReference type="SAM" id="Phobius"/>
    </source>
</evidence>
<dbReference type="Pfam" id="PF00512">
    <property type="entry name" value="HisKA"/>
    <property type="match status" value="1"/>
</dbReference>
<dbReference type="EC" id="2.7.13.3" evidence="3"/>
<keyword evidence="4" id="KW-0597">Phosphoprotein</keyword>
<dbReference type="SUPFAM" id="SSF47384">
    <property type="entry name" value="Homodimeric domain of signal transducing histidine kinase"/>
    <property type="match status" value="1"/>
</dbReference>
<comment type="subcellular location">
    <subcellularLocation>
        <location evidence="2">Membrane</location>
    </subcellularLocation>
</comment>
<sequence>MAQKTLTDELIGRQILLLAILLIIIGISQYLALRFVLFHSEARSLHQEITVLAPIIHHAMVKHGALNFHSLANLLVTRLESPGVDVIITNRFGLLIASSSPFSTQVVPPLDVTHTYFLWHHHIVVDAPLGSLAHPSGYVWLLAATNSLDRILVRDIELFAFLGFLSLAITGWLGSLSVKHSLVPLKQIRDSTVRIAQGEIGHTTMLKNPPKELGELGDAINVMSLAIKDLLDQEKMLSDQMRRFVADASHELRTPLTALNGFLTLMSEDHLTEEEIQRGFQAMRQEAQRMARLVNQLLTLSRLDTAHETALSMHPISLEEWLNGCMPLIERLTRDHALQIETSPVTVDADKDRLTEMLLNLVENASRYTPQGSTIMIRIKREHPYGLVEVIDDGPGINENDLPHIFDRFFRGDPSRTSKSGGSGLGLSIVQALAHAMNGQVEVFNRTPPEHGAVFVIKLPLSSQESPDHD</sequence>
<dbReference type="FunFam" id="1.10.287.130:FF:000001">
    <property type="entry name" value="Two-component sensor histidine kinase"/>
    <property type="match status" value="1"/>
</dbReference>
<dbReference type="InterPro" id="IPR036890">
    <property type="entry name" value="HATPase_C_sf"/>
</dbReference>
<evidence type="ECO:0000259" key="13">
    <source>
        <dbReference type="PROSITE" id="PS50885"/>
    </source>
</evidence>
<dbReference type="PANTHER" id="PTHR45436:SF5">
    <property type="entry name" value="SENSOR HISTIDINE KINASE TRCS"/>
    <property type="match status" value="1"/>
</dbReference>
<evidence type="ECO:0000256" key="10">
    <source>
        <dbReference type="ARBA" id="ARBA00023136"/>
    </source>
</evidence>
<dbReference type="InterPro" id="IPR005467">
    <property type="entry name" value="His_kinase_dom"/>
</dbReference>
<dbReference type="PROSITE" id="PS50109">
    <property type="entry name" value="HIS_KIN"/>
    <property type="match status" value="1"/>
</dbReference>
<dbReference type="InterPro" id="IPR050428">
    <property type="entry name" value="TCS_sensor_his_kinase"/>
</dbReference>
<keyword evidence="7 14" id="KW-0418">Kinase</keyword>
<dbReference type="Gene3D" id="1.10.287.130">
    <property type="match status" value="1"/>
</dbReference>
<keyword evidence="9" id="KW-0902">Two-component regulatory system</keyword>
<dbReference type="InterPro" id="IPR003661">
    <property type="entry name" value="HisK_dim/P_dom"/>
</dbReference>
<proteinExistence type="predicted"/>
<keyword evidence="5" id="KW-0808">Transferase</keyword>
<evidence type="ECO:0000313" key="14">
    <source>
        <dbReference type="EMBL" id="SMC02352.1"/>
    </source>
</evidence>
<dbReference type="CDD" id="cd00082">
    <property type="entry name" value="HisKA"/>
    <property type="match status" value="1"/>
</dbReference>
<dbReference type="FunFam" id="3.30.565.10:FF:000006">
    <property type="entry name" value="Sensor histidine kinase WalK"/>
    <property type="match status" value="1"/>
</dbReference>
<dbReference type="CDD" id="cd00075">
    <property type="entry name" value="HATPase"/>
    <property type="match status" value="1"/>
</dbReference>
<organism evidence="14 15">
    <name type="scientific">Sulfobacillus thermosulfidooxidans (strain DSM 9293 / VKM B-1269 / AT-1)</name>
    <dbReference type="NCBI Taxonomy" id="929705"/>
    <lineage>
        <taxon>Bacteria</taxon>
        <taxon>Bacillati</taxon>
        <taxon>Bacillota</taxon>
        <taxon>Clostridia</taxon>
        <taxon>Eubacteriales</taxon>
        <taxon>Clostridiales Family XVII. Incertae Sedis</taxon>
        <taxon>Sulfobacillus</taxon>
    </lineage>
</organism>
<dbReference type="PANTHER" id="PTHR45436">
    <property type="entry name" value="SENSOR HISTIDINE KINASE YKOH"/>
    <property type="match status" value="1"/>
</dbReference>
<dbReference type="Gene3D" id="6.10.340.10">
    <property type="match status" value="1"/>
</dbReference>
<gene>
    <name evidence="14" type="ORF">SAMN00768000_0545</name>
</gene>
<keyword evidence="15" id="KW-1185">Reference proteome</keyword>
<evidence type="ECO:0000256" key="6">
    <source>
        <dbReference type="ARBA" id="ARBA00022692"/>
    </source>
</evidence>
<feature type="transmembrane region" description="Helical" evidence="11">
    <location>
        <begin position="15"/>
        <end position="37"/>
    </location>
</feature>
<dbReference type="OrthoDB" id="112712at2"/>
<dbReference type="AlphaFoldDB" id="A0A1W1W831"/>
<dbReference type="SMART" id="SM00387">
    <property type="entry name" value="HATPase_c"/>
    <property type="match status" value="1"/>
</dbReference>
<dbReference type="GO" id="GO:0005886">
    <property type="term" value="C:plasma membrane"/>
    <property type="evidence" value="ECO:0007669"/>
    <property type="project" value="TreeGrafter"/>
</dbReference>
<dbReference type="InterPro" id="IPR003594">
    <property type="entry name" value="HATPase_dom"/>
</dbReference>
<evidence type="ECO:0000256" key="7">
    <source>
        <dbReference type="ARBA" id="ARBA00022777"/>
    </source>
</evidence>